<dbReference type="RefSeq" id="XP_028476870.1">
    <property type="nucleotide sequence ID" value="XM_028622977.1"/>
</dbReference>
<gene>
    <name evidence="1" type="ORF">EHS24_007630</name>
</gene>
<dbReference type="EMBL" id="RSCE01000005">
    <property type="protein sequence ID" value="RSH82638.1"/>
    <property type="molecule type" value="Genomic_DNA"/>
</dbReference>
<evidence type="ECO:0000313" key="2">
    <source>
        <dbReference type="Proteomes" id="UP000279236"/>
    </source>
</evidence>
<keyword evidence="2" id="KW-1185">Reference proteome</keyword>
<dbReference type="AlphaFoldDB" id="A0A427XUU6"/>
<comment type="caution">
    <text evidence="1">The sequence shown here is derived from an EMBL/GenBank/DDBJ whole genome shotgun (WGS) entry which is preliminary data.</text>
</comment>
<evidence type="ECO:0000313" key="1">
    <source>
        <dbReference type="EMBL" id="RSH82638.1"/>
    </source>
</evidence>
<protein>
    <submittedName>
        <fullName evidence="1">Uncharacterized protein</fullName>
    </submittedName>
</protein>
<reference evidence="1 2" key="1">
    <citation type="submission" date="2018-11" db="EMBL/GenBank/DDBJ databases">
        <title>Genome sequence of Apiotrichum porosum DSM 27194.</title>
        <authorList>
            <person name="Aliyu H."/>
            <person name="Gorte O."/>
            <person name="Ochsenreither K."/>
        </authorList>
    </citation>
    <scope>NUCLEOTIDE SEQUENCE [LARGE SCALE GENOMIC DNA]</scope>
    <source>
        <strain evidence="1 2">DSM 27194</strain>
    </source>
</reference>
<sequence length="231" mass="26159">MSAGNNTSQGQTGDSVPLLQHKGIWGEADRQAFCVAMNTLDNDDMVAMTTLHETMLKRKLSNLHAIRNTVYDYHITFPLVPNFPLAHTLAEFVAIEDEVKAFRDHMEYVTRDAQDRLKEFADHPPCDNCSLHKLEAKLSHSKALRDVLQQSDSARAIDPTLLFSKVCDVHKAEVLEELNNDIANIEDYIANRYTTEEGYKITVKYHGLMSPVCTEIETKIAEHRARLAPYS</sequence>
<dbReference type="GeneID" id="39592173"/>
<dbReference type="Proteomes" id="UP000279236">
    <property type="component" value="Unassembled WGS sequence"/>
</dbReference>
<accession>A0A427XUU6</accession>
<proteinExistence type="predicted"/>
<name>A0A427XUU6_9TREE</name>
<organism evidence="1 2">
    <name type="scientific">Apiotrichum porosum</name>
    <dbReference type="NCBI Taxonomy" id="105984"/>
    <lineage>
        <taxon>Eukaryota</taxon>
        <taxon>Fungi</taxon>
        <taxon>Dikarya</taxon>
        <taxon>Basidiomycota</taxon>
        <taxon>Agaricomycotina</taxon>
        <taxon>Tremellomycetes</taxon>
        <taxon>Trichosporonales</taxon>
        <taxon>Trichosporonaceae</taxon>
        <taxon>Apiotrichum</taxon>
    </lineage>
</organism>